<keyword evidence="3" id="KW-0032">Aminotransferase</keyword>
<comment type="cofactor">
    <cofactor evidence="1">
        <name>pyridoxal 5'-phosphate</name>
        <dbReference type="ChEBI" id="CHEBI:597326"/>
    </cofactor>
</comment>
<dbReference type="InterPro" id="IPR051326">
    <property type="entry name" value="Kynurenine-oxoglutarate_AT"/>
</dbReference>
<evidence type="ECO:0000259" key="6">
    <source>
        <dbReference type="Pfam" id="PF00155"/>
    </source>
</evidence>
<keyword evidence="5" id="KW-0663">Pyridoxal phosphate</keyword>
<dbReference type="CDD" id="cd00609">
    <property type="entry name" value="AAT_like"/>
    <property type="match status" value="1"/>
</dbReference>
<dbReference type="PANTHER" id="PTHR43807">
    <property type="entry name" value="FI04487P"/>
    <property type="match status" value="1"/>
</dbReference>
<evidence type="ECO:0000256" key="4">
    <source>
        <dbReference type="ARBA" id="ARBA00022679"/>
    </source>
</evidence>
<dbReference type="OrthoDB" id="7042322at2759"/>
<dbReference type="Proteomes" id="UP000274922">
    <property type="component" value="Unassembled WGS sequence"/>
</dbReference>
<protein>
    <recommendedName>
        <fullName evidence="6">Aminotransferase class I/classII large domain-containing protein</fullName>
    </recommendedName>
</protein>
<organism evidence="7 8">
    <name type="scientific">Caulochytrium protostelioides</name>
    <dbReference type="NCBI Taxonomy" id="1555241"/>
    <lineage>
        <taxon>Eukaryota</taxon>
        <taxon>Fungi</taxon>
        <taxon>Fungi incertae sedis</taxon>
        <taxon>Chytridiomycota</taxon>
        <taxon>Chytridiomycota incertae sedis</taxon>
        <taxon>Chytridiomycetes</taxon>
        <taxon>Caulochytriales</taxon>
        <taxon>Caulochytriaceae</taxon>
        <taxon>Caulochytrium</taxon>
    </lineage>
</organism>
<proteinExistence type="inferred from homology"/>
<evidence type="ECO:0000256" key="2">
    <source>
        <dbReference type="ARBA" id="ARBA00007441"/>
    </source>
</evidence>
<dbReference type="GO" id="GO:0016212">
    <property type="term" value="F:kynurenine-oxoglutarate transaminase activity"/>
    <property type="evidence" value="ECO:0007669"/>
    <property type="project" value="TreeGrafter"/>
</dbReference>
<feature type="domain" description="Aminotransferase class I/classII large" evidence="6">
    <location>
        <begin position="37"/>
        <end position="350"/>
    </location>
</feature>
<dbReference type="PANTHER" id="PTHR43807:SF20">
    <property type="entry name" value="FI04487P"/>
    <property type="match status" value="1"/>
</dbReference>
<evidence type="ECO:0000313" key="7">
    <source>
        <dbReference type="EMBL" id="RKP01780.1"/>
    </source>
</evidence>
<evidence type="ECO:0000256" key="1">
    <source>
        <dbReference type="ARBA" id="ARBA00001933"/>
    </source>
</evidence>
<dbReference type="Gene3D" id="3.90.1150.10">
    <property type="entry name" value="Aspartate Aminotransferase, domain 1"/>
    <property type="match status" value="1"/>
</dbReference>
<sequence length="428" mass="46826">MTSAVSLVSRRAAQRLATLDPGGTVFAEFTALANANKAINLGQGFPSLPLPAPIQAAVAKIPAMPALAHQYARSEGHPALTSALSTFFEPRLHRALDAQTEIGISVGACEAIFSVIFAFIDPGDEVLLIQPYYDAYPAAVRLSGGVPRFARLQAPVGQDASTAADWTLSMDQLERLVTPKTKMLVLNNPNNPVGKVYTRAELELIAAFVTKHDLLVLADEVYETLVYADAPSPMIKFASLPGMFDRTLTVGSLGKTFSVTGWKIGWVLGAPAMVKAWWLVHQFTSFCVAAPLQIAAADAFRAVEGTDHFETNARRFQALRDQLVAVLRDVGLRPCVPHGSYFIMSEASRIPVMTREESPLITRDGRETRVDYLRARWLSHHAQVTPIPPSPFYEHPNPESDAFVRFAFCKEPTDLEEAGKRLRACLLK</sequence>
<dbReference type="InterPro" id="IPR004839">
    <property type="entry name" value="Aminotransferase_I/II_large"/>
</dbReference>
<dbReference type="STRING" id="1555241.A0A4P9X9L9"/>
<gene>
    <name evidence="7" type="ORF">CXG81DRAFT_25551</name>
</gene>
<dbReference type="Gene3D" id="3.40.640.10">
    <property type="entry name" value="Type I PLP-dependent aspartate aminotransferase-like (Major domain)"/>
    <property type="match status" value="1"/>
</dbReference>
<evidence type="ECO:0000256" key="5">
    <source>
        <dbReference type="ARBA" id="ARBA00022898"/>
    </source>
</evidence>
<accession>A0A4P9X9L9</accession>
<reference evidence="8" key="1">
    <citation type="journal article" date="2018" name="Nat. Microbiol.">
        <title>Leveraging single-cell genomics to expand the fungal tree of life.</title>
        <authorList>
            <person name="Ahrendt S.R."/>
            <person name="Quandt C.A."/>
            <person name="Ciobanu D."/>
            <person name="Clum A."/>
            <person name="Salamov A."/>
            <person name="Andreopoulos B."/>
            <person name="Cheng J.F."/>
            <person name="Woyke T."/>
            <person name="Pelin A."/>
            <person name="Henrissat B."/>
            <person name="Reynolds N.K."/>
            <person name="Benny G.L."/>
            <person name="Smith M.E."/>
            <person name="James T.Y."/>
            <person name="Grigoriev I.V."/>
        </authorList>
    </citation>
    <scope>NUCLEOTIDE SEQUENCE [LARGE SCALE GENOMIC DNA]</scope>
    <source>
        <strain evidence="8">ATCC 52028</strain>
    </source>
</reference>
<evidence type="ECO:0000313" key="8">
    <source>
        <dbReference type="Proteomes" id="UP000274922"/>
    </source>
</evidence>
<keyword evidence="8" id="KW-1185">Reference proteome</keyword>
<name>A0A4P9X9L9_9FUNG</name>
<evidence type="ECO:0000256" key="3">
    <source>
        <dbReference type="ARBA" id="ARBA00022576"/>
    </source>
</evidence>
<dbReference type="GO" id="GO:0030170">
    <property type="term" value="F:pyridoxal phosphate binding"/>
    <property type="evidence" value="ECO:0007669"/>
    <property type="project" value="InterPro"/>
</dbReference>
<dbReference type="InterPro" id="IPR015421">
    <property type="entry name" value="PyrdxlP-dep_Trfase_major"/>
</dbReference>
<dbReference type="SUPFAM" id="SSF53383">
    <property type="entry name" value="PLP-dependent transferases"/>
    <property type="match status" value="1"/>
</dbReference>
<dbReference type="EMBL" id="ML014161">
    <property type="protein sequence ID" value="RKP01780.1"/>
    <property type="molecule type" value="Genomic_DNA"/>
</dbReference>
<dbReference type="FunFam" id="3.40.640.10:FF:000024">
    <property type="entry name" value="Kynurenine--oxoglutarate transaminase 3"/>
    <property type="match status" value="1"/>
</dbReference>
<dbReference type="PRINTS" id="PR00753">
    <property type="entry name" value="ACCSYNTHASE"/>
</dbReference>
<dbReference type="Pfam" id="PF00155">
    <property type="entry name" value="Aminotran_1_2"/>
    <property type="match status" value="1"/>
</dbReference>
<dbReference type="GO" id="GO:0005739">
    <property type="term" value="C:mitochondrion"/>
    <property type="evidence" value="ECO:0007669"/>
    <property type="project" value="TreeGrafter"/>
</dbReference>
<comment type="similarity">
    <text evidence="2">Belongs to the class-I pyridoxal-phosphate-dependent aminotransferase family.</text>
</comment>
<dbReference type="AlphaFoldDB" id="A0A4P9X9L9"/>
<dbReference type="InterPro" id="IPR015422">
    <property type="entry name" value="PyrdxlP-dep_Trfase_small"/>
</dbReference>
<dbReference type="InterPro" id="IPR015424">
    <property type="entry name" value="PyrdxlP-dep_Trfase"/>
</dbReference>
<keyword evidence="4" id="KW-0808">Transferase</keyword>